<keyword evidence="3" id="KW-0687">Ribonucleoprotein</keyword>
<protein>
    <submittedName>
        <fullName evidence="4">Ribosomal protein L35</fullName>
    </submittedName>
</protein>
<reference evidence="4" key="1">
    <citation type="journal article" date="2014" name="Genome Biol. Evol.">
        <title>Gene Content Evolution in Discobid Mitochondria Deduced from the Phylogenetic Position and Complete Mitochondrial Genome of Tsukubamonas globosa.</title>
        <authorList>
            <person name="Kamikawa R."/>
            <person name="Kolisko M."/>
            <person name="Nishimura Y."/>
            <person name="Yabuki A."/>
            <person name="Brown M.W."/>
            <person name="Ishikawa S.A."/>
            <person name="Ishida K."/>
            <person name="Roger A.J."/>
            <person name="Hashimoto T."/>
            <person name="Inagaki Y."/>
        </authorList>
    </citation>
    <scope>NUCLEOTIDE SEQUENCE</scope>
</reference>
<geneLocation type="mitochondrion" evidence="4"/>
<evidence type="ECO:0000256" key="1">
    <source>
        <dbReference type="ARBA" id="ARBA00006598"/>
    </source>
</evidence>
<dbReference type="InterPro" id="IPR021137">
    <property type="entry name" value="Ribosomal_bL35-like"/>
</dbReference>
<dbReference type="GO" id="GO:0006412">
    <property type="term" value="P:translation"/>
    <property type="evidence" value="ECO:0007669"/>
    <property type="project" value="InterPro"/>
</dbReference>
<dbReference type="GO" id="GO:1990904">
    <property type="term" value="C:ribonucleoprotein complex"/>
    <property type="evidence" value="ECO:0007669"/>
    <property type="project" value="UniProtKB-KW"/>
</dbReference>
<evidence type="ECO:0000313" key="4">
    <source>
        <dbReference type="EMBL" id="BAO51986.1"/>
    </source>
</evidence>
<dbReference type="GeneID" id="18490807"/>
<dbReference type="AlphaFoldDB" id="W8VKJ6"/>
<evidence type="ECO:0000256" key="3">
    <source>
        <dbReference type="ARBA" id="ARBA00023274"/>
    </source>
</evidence>
<keyword evidence="4" id="KW-0496">Mitochondrion</keyword>
<gene>
    <name evidence="4" type="primary">rpl35</name>
</gene>
<dbReference type="Gene3D" id="4.10.410.60">
    <property type="match status" value="1"/>
</dbReference>
<dbReference type="GO" id="GO:0003735">
    <property type="term" value="F:structural constituent of ribosome"/>
    <property type="evidence" value="ECO:0007669"/>
    <property type="project" value="InterPro"/>
</dbReference>
<name>W8VKJ6_9EUKA</name>
<dbReference type="SUPFAM" id="SSF143034">
    <property type="entry name" value="L35p-like"/>
    <property type="match status" value="1"/>
</dbReference>
<accession>W8VKJ6</accession>
<proteinExistence type="inferred from homology"/>
<sequence>MKQKTNSGFAKRFFLVSNKKLKYFPAGKRHNLSNKSGLYNQKRSRCCYLFN</sequence>
<dbReference type="GO" id="GO:0005840">
    <property type="term" value="C:ribosome"/>
    <property type="evidence" value="ECO:0007669"/>
    <property type="project" value="UniProtKB-KW"/>
</dbReference>
<organism evidence="4">
    <name type="scientific">Tsukubamonas globosa</name>
    <dbReference type="NCBI Taxonomy" id="875863"/>
    <lineage>
        <taxon>Eukaryota</taxon>
        <taxon>Discoba</taxon>
        <taxon>Tsukubamonadida</taxon>
        <taxon>Tsukubamonadidae</taxon>
        <taxon>Tsukubamonas</taxon>
    </lineage>
</organism>
<dbReference type="Pfam" id="PF01632">
    <property type="entry name" value="Ribosomal_L35p"/>
    <property type="match status" value="1"/>
</dbReference>
<dbReference type="RefSeq" id="YP_009004144.1">
    <property type="nucleotide sequence ID" value="NC_023545.1"/>
</dbReference>
<dbReference type="EMBL" id="AB854048">
    <property type="protein sequence ID" value="BAO51986.1"/>
    <property type="molecule type" value="Genomic_DNA"/>
</dbReference>
<keyword evidence="2 4" id="KW-0689">Ribosomal protein</keyword>
<comment type="similarity">
    <text evidence="1">Belongs to the bacterial ribosomal protein bL35 family.</text>
</comment>
<evidence type="ECO:0000256" key="2">
    <source>
        <dbReference type="ARBA" id="ARBA00022980"/>
    </source>
</evidence>
<dbReference type="InterPro" id="IPR037229">
    <property type="entry name" value="Ribosomal_bL35_sf"/>
</dbReference>